<dbReference type="GO" id="GO:0016787">
    <property type="term" value="F:hydrolase activity"/>
    <property type="evidence" value="ECO:0007669"/>
    <property type="project" value="UniProtKB-KW"/>
</dbReference>
<dbReference type="SUPFAM" id="SSF51445">
    <property type="entry name" value="(Trans)glycosidases"/>
    <property type="match status" value="2"/>
</dbReference>
<name>A0AAU7DBH4_9BACT</name>
<dbReference type="SUPFAM" id="SSF49464">
    <property type="entry name" value="Carboxypeptidase regulatory domain-like"/>
    <property type="match status" value="1"/>
</dbReference>
<dbReference type="Gene3D" id="3.20.20.80">
    <property type="entry name" value="Glycosidases"/>
    <property type="match status" value="1"/>
</dbReference>
<evidence type="ECO:0000313" key="3">
    <source>
        <dbReference type="EMBL" id="XBH11252.1"/>
    </source>
</evidence>
<feature type="chain" id="PRO_5043288838" evidence="1">
    <location>
        <begin position="24"/>
        <end position="431"/>
    </location>
</feature>
<dbReference type="InterPro" id="IPR025275">
    <property type="entry name" value="DUF4015"/>
</dbReference>
<accession>A0AAU7D271</accession>
<dbReference type="InterPro" id="IPR008969">
    <property type="entry name" value="CarboxyPept-like_regulatory"/>
</dbReference>
<keyword evidence="4" id="KW-0378">Hydrolase</keyword>
<sequence length="431" mass="48150">MQMLVRHYLLVLLVLLASSASQASDGRVIDASTHIGIPNATVTVGNSVVTTDGSGRFHFKEASGTIMARAPGYRASRAMAKDTVTDGATIPLISFFPRALYLTVYGIGSQTLRGGAMAFARGGQINALVIDLKGDRGLIPYPTAVSLARRSGARRLTTIRDLPRLASELHRAGIYAIARIVVFKDNPLAEARSDLAVKRRDGSLFRDREGLAWVDPFQAEVRTYNIEIAVEAAEAGFDEIQFDYVRFPDVSQKLRFAQAPTEEMRVQAIDRFLTEARERLVPYNVFLSIDIFGYVCWNTNDTGIGQQLEQIVKIVDYLSPMVYPSGYKYGIPGCQEPVSHPYEIVHDTLENARRRANVSPQRFRPWLQAFRDYAFDHRAFGPSQVAEQIRAADEFGTDGWMLWNPHNRYDDLGLDTLHPLTRTAIPPRPDQ</sequence>
<organism evidence="4">
    <name type="scientific">Edaphobacter paludis</name>
    <dbReference type="NCBI Taxonomy" id="3035702"/>
    <lineage>
        <taxon>Bacteria</taxon>
        <taxon>Pseudomonadati</taxon>
        <taxon>Acidobacteriota</taxon>
        <taxon>Terriglobia</taxon>
        <taxon>Terriglobales</taxon>
        <taxon>Acidobacteriaceae</taxon>
        <taxon>Edaphobacter</taxon>
    </lineage>
</organism>
<dbReference type="EMBL" id="CP121194">
    <property type="protein sequence ID" value="XBH11252.1"/>
    <property type="molecule type" value="Genomic_DNA"/>
</dbReference>
<dbReference type="Pfam" id="PF13200">
    <property type="entry name" value="DUF4015"/>
    <property type="match status" value="1"/>
</dbReference>
<accession>A0AAU7DBH4</accession>
<dbReference type="Gene3D" id="2.60.40.1120">
    <property type="entry name" value="Carboxypeptidase-like, regulatory domain"/>
    <property type="match status" value="1"/>
</dbReference>
<dbReference type="KEGG" id="epl:P4G45_05855"/>
<protein>
    <submittedName>
        <fullName evidence="4">Glycoside hydrolase</fullName>
    </submittedName>
</protein>
<gene>
    <name evidence="3" type="ORF">P4G45_05855</name>
    <name evidence="4" type="ORF">P8936_05830</name>
</gene>
<feature type="signal peptide" evidence="1">
    <location>
        <begin position="1"/>
        <end position="23"/>
    </location>
</feature>
<keyword evidence="1" id="KW-0732">Signal</keyword>
<evidence type="ECO:0000313" key="4">
    <source>
        <dbReference type="EMBL" id="XBH14682.1"/>
    </source>
</evidence>
<dbReference type="RefSeq" id="WP_348268740.1">
    <property type="nucleotide sequence ID" value="NZ_CP121194.1"/>
</dbReference>
<proteinExistence type="predicted"/>
<dbReference type="EMBL" id="CP121195">
    <property type="protein sequence ID" value="XBH14682.1"/>
    <property type="molecule type" value="Genomic_DNA"/>
</dbReference>
<dbReference type="InterPro" id="IPR017853">
    <property type="entry name" value="GH"/>
</dbReference>
<reference evidence="4" key="1">
    <citation type="submission" date="2023-03" db="EMBL/GenBank/DDBJ databases">
        <title>Edaphobacter sp.</title>
        <authorList>
            <person name="Huber K.J."/>
            <person name="Papendorf J."/>
            <person name="Pilke C."/>
            <person name="Bunk B."/>
            <person name="Sproeer C."/>
            <person name="Pester M."/>
        </authorList>
    </citation>
    <scope>NUCLEOTIDE SEQUENCE</scope>
    <source>
        <strain evidence="3">DSM 109919</strain>
        <strain evidence="4">DSM 109920</strain>
    </source>
</reference>
<dbReference type="AlphaFoldDB" id="A0AAU7DBH4"/>
<evidence type="ECO:0000259" key="2">
    <source>
        <dbReference type="Pfam" id="PF13200"/>
    </source>
</evidence>
<evidence type="ECO:0000256" key="1">
    <source>
        <dbReference type="SAM" id="SignalP"/>
    </source>
</evidence>
<feature type="domain" description="DUF4015" evidence="2">
    <location>
        <begin position="99"/>
        <end position="409"/>
    </location>
</feature>